<accession>A0A9P9BML0</accession>
<dbReference type="AlphaFoldDB" id="A0A9P9BML0"/>
<gene>
    <name evidence="2" type="ORF">B0I36DRAFT_350549</name>
</gene>
<feature type="compositionally biased region" description="Polar residues" evidence="1">
    <location>
        <begin position="53"/>
        <end position="65"/>
    </location>
</feature>
<name>A0A9P9BML0_9PEZI</name>
<evidence type="ECO:0000256" key="1">
    <source>
        <dbReference type="SAM" id="MobiDB-lite"/>
    </source>
</evidence>
<reference evidence="2" key="1">
    <citation type="journal article" date="2021" name="Nat. Commun.">
        <title>Genetic determinants of endophytism in the Arabidopsis root mycobiome.</title>
        <authorList>
            <person name="Mesny F."/>
            <person name="Miyauchi S."/>
            <person name="Thiergart T."/>
            <person name="Pickel B."/>
            <person name="Atanasova L."/>
            <person name="Karlsson M."/>
            <person name="Huettel B."/>
            <person name="Barry K.W."/>
            <person name="Haridas S."/>
            <person name="Chen C."/>
            <person name="Bauer D."/>
            <person name="Andreopoulos W."/>
            <person name="Pangilinan J."/>
            <person name="LaButti K."/>
            <person name="Riley R."/>
            <person name="Lipzen A."/>
            <person name="Clum A."/>
            <person name="Drula E."/>
            <person name="Henrissat B."/>
            <person name="Kohler A."/>
            <person name="Grigoriev I.V."/>
            <person name="Martin F.M."/>
            <person name="Hacquard S."/>
        </authorList>
    </citation>
    <scope>NUCLEOTIDE SEQUENCE</scope>
    <source>
        <strain evidence="2">MPI-CAGE-CH-0230</strain>
    </source>
</reference>
<dbReference type="Proteomes" id="UP000756346">
    <property type="component" value="Unassembled WGS sequence"/>
</dbReference>
<proteinExistence type="predicted"/>
<dbReference type="RefSeq" id="XP_046012011.1">
    <property type="nucleotide sequence ID" value="XM_046156913.1"/>
</dbReference>
<dbReference type="GeneID" id="70186459"/>
<keyword evidence="3" id="KW-1185">Reference proteome</keyword>
<feature type="region of interest" description="Disordered" evidence="1">
    <location>
        <begin position="42"/>
        <end position="85"/>
    </location>
</feature>
<organism evidence="2 3">
    <name type="scientific">Microdochium trichocladiopsis</name>
    <dbReference type="NCBI Taxonomy" id="1682393"/>
    <lineage>
        <taxon>Eukaryota</taxon>
        <taxon>Fungi</taxon>
        <taxon>Dikarya</taxon>
        <taxon>Ascomycota</taxon>
        <taxon>Pezizomycotina</taxon>
        <taxon>Sordariomycetes</taxon>
        <taxon>Xylariomycetidae</taxon>
        <taxon>Xylariales</taxon>
        <taxon>Microdochiaceae</taxon>
        <taxon>Microdochium</taxon>
    </lineage>
</organism>
<evidence type="ECO:0000313" key="2">
    <source>
        <dbReference type="EMBL" id="KAH7029723.1"/>
    </source>
</evidence>
<dbReference type="EMBL" id="JAGTJQ010000006">
    <property type="protein sequence ID" value="KAH7029723.1"/>
    <property type="molecule type" value="Genomic_DNA"/>
</dbReference>
<comment type="caution">
    <text evidence="2">The sequence shown here is derived from an EMBL/GenBank/DDBJ whole genome shotgun (WGS) entry which is preliminary data.</text>
</comment>
<sequence length="253" mass="27747">MVVLCAEVRSQDSWVVNDDRPGHFPDPDEVDLDDYLTGSYAQYDAAHGPGHSSRPSLGQRAQTRNPGDGRDFIRSGNYSERTGGARGFGRADHLWQDLDSRHIPNSMLSGPASTRPINFSNLITLGTGRARHEPGSPATEDNESQLASWTHFAGRPFNHDAYTDGHVVPDIGAQDFRLDFVPDFNQRTTNLQLNSVLNHQSSDQNRSPAIESIARILTIGTPKFRRGSDGICEADTAAAKKAARRRVAGSRVQ</sequence>
<protein>
    <submittedName>
        <fullName evidence="2">Uncharacterized protein</fullName>
    </submittedName>
</protein>
<dbReference type="OrthoDB" id="8062037at2759"/>
<evidence type="ECO:0000313" key="3">
    <source>
        <dbReference type="Proteomes" id="UP000756346"/>
    </source>
</evidence>